<dbReference type="Proteomes" id="UP000614424">
    <property type="component" value="Unassembled WGS sequence"/>
</dbReference>
<keyword evidence="3" id="KW-0238">DNA-binding</keyword>
<dbReference type="PANTHER" id="PTHR33175:SF3">
    <property type="entry name" value="DNA-BINDING PROTEIN HU-BETA"/>
    <property type="match status" value="1"/>
</dbReference>
<dbReference type="GO" id="GO:0003677">
    <property type="term" value="F:DNA binding"/>
    <property type="evidence" value="ECO:0007669"/>
    <property type="project" value="UniProtKB-KW"/>
</dbReference>
<evidence type="ECO:0000313" key="5">
    <source>
        <dbReference type="EMBL" id="MBC8318832.1"/>
    </source>
</evidence>
<organism evidence="5 6">
    <name type="scientific">Candidatus Desulfobia pelagia</name>
    <dbReference type="NCBI Taxonomy" id="2841692"/>
    <lineage>
        <taxon>Bacteria</taxon>
        <taxon>Pseudomonadati</taxon>
        <taxon>Thermodesulfobacteriota</taxon>
        <taxon>Desulfobulbia</taxon>
        <taxon>Desulfobulbales</taxon>
        <taxon>Desulfobulbaceae</taxon>
        <taxon>Candidatus Desulfobia</taxon>
    </lineage>
</organism>
<dbReference type="InterPro" id="IPR000119">
    <property type="entry name" value="Hist_DNA-bd"/>
</dbReference>
<evidence type="ECO:0000256" key="2">
    <source>
        <dbReference type="ARBA" id="ARBA00023067"/>
    </source>
</evidence>
<keyword evidence="2" id="KW-0226">DNA condensation</keyword>
<comment type="similarity">
    <text evidence="1 4">Belongs to the bacterial histone-like protein family.</text>
</comment>
<evidence type="ECO:0000256" key="1">
    <source>
        <dbReference type="ARBA" id="ARBA00010529"/>
    </source>
</evidence>
<accession>A0A8J6TGI8</accession>
<gene>
    <name evidence="5" type="ORF">H8E41_13085</name>
</gene>
<dbReference type="PANTHER" id="PTHR33175">
    <property type="entry name" value="DNA-BINDING PROTEIN HU"/>
    <property type="match status" value="1"/>
</dbReference>
<dbReference type="AlphaFoldDB" id="A0A8J6TGI8"/>
<comment type="caution">
    <text evidence="5">The sequence shown here is derived from an EMBL/GenBank/DDBJ whole genome shotgun (WGS) entry which is preliminary data.</text>
</comment>
<evidence type="ECO:0000256" key="4">
    <source>
        <dbReference type="RuleBase" id="RU003939"/>
    </source>
</evidence>
<reference evidence="5 6" key="1">
    <citation type="submission" date="2020-08" db="EMBL/GenBank/DDBJ databases">
        <title>Bridging the membrane lipid divide: bacteria of the FCB group superphylum have the potential to synthesize archaeal ether lipids.</title>
        <authorList>
            <person name="Villanueva L."/>
            <person name="Von Meijenfeldt F.A.B."/>
            <person name="Westbye A.B."/>
            <person name="Yadav S."/>
            <person name="Hopmans E.C."/>
            <person name="Dutilh B.E."/>
            <person name="Sinninghe Damste J.S."/>
        </authorList>
    </citation>
    <scope>NUCLEOTIDE SEQUENCE [LARGE SCALE GENOMIC DNA]</scope>
    <source>
        <strain evidence="5">NIOZ-UU47</strain>
    </source>
</reference>
<dbReference type="SMART" id="SM00411">
    <property type="entry name" value="BHL"/>
    <property type="match status" value="1"/>
</dbReference>
<dbReference type="SUPFAM" id="SSF47729">
    <property type="entry name" value="IHF-like DNA-binding proteins"/>
    <property type="match status" value="1"/>
</dbReference>
<sequence>MLKKDLVNRVTTKLDGFLKKDVGYAVDIILENISEALSEGRRAEIRGFGSFSVRQRKARSTKNPRTGKIMDIPARNTVHFTMSKSIKEPLVKKQKD</sequence>
<dbReference type="Pfam" id="PF00216">
    <property type="entry name" value="Bac_DNA_binding"/>
    <property type="match status" value="1"/>
</dbReference>
<dbReference type="PRINTS" id="PR01727">
    <property type="entry name" value="DNABINDINGHU"/>
</dbReference>
<dbReference type="InterPro" id="IPR010992">
    <property type="entry name" value="IHF-like_DNA-bd_dom_sf"/>
</dbReference>
<dbReference type="CDD" id="cd13836">
    <property type="entry name" value="IHF_B"/>
    <property type="match status" value="1"/>
</dbReference>
<dbReference type="Gene3D" id="4.10.520.10">
    <property type="entry name" value="IHF-like DNA-binding proteins"/>
    <property type="match status" value="1"/>
</dbReference>
<dbReference type="GO" id="GO:0005829">
    <property type="term" value="C:cytosol"/>
    <property type="evidence" value="ECO:0007669"/>
    <property type="project" value="TreeGrafter"/>
</dbReference>
<dbReference type="EMBL" id="JACNJZ010000191">
    <property type="protein sequence ID" value="MBC8318832.1"/>
    <property type="molecule type" value="Genomic_DNA"/>
</dbReference>
<name>A0A8J6TGI8_9BACT</name>
<proteinExistence type="inferred from homology"/>
<dbReference type="GO" id="GO:0030261">
    <property type="term" value="P:chromosome condensation"/>
    <property type="evidence" value="ECO:0007669"/>
    <property type="project" value="UniProtKB-KW"/>
</dbReference>
<evidence type="ECO:0000256" key="3">
    <source>
        <dbReference type="ARBA" id="ARBA00023125"/>
    </source>
</evidence>
<dbReference type="GO" id="GO:0030527">
    <property type="term" value="F:structural constituent of chromatin"/>
    <property type="evidence" value="ECO:0007669"/>
    <property type="project" value="InterPro"/>
</dbReference>
<protein>
    <submittedName>
        <fullName evidence="5">Integration host factor subunit beta</fullName>
    </submittedName>
</protein>
<evidence type="ECO:0000313" key="6">
    <source>
        <dbReference type="Proteomes" id="UP000614424"/>
    </source>
</evidence>